<dbReference type="EMBL" id="JAPFFF010000036">
    <property type="protein sequence ID" value="KAK8843078.1"/>
    <property type="molecule type" value="Genomic_DNA"/>
</dbReference>
<dbReference type="InterPro" id="IPR032675">
    <property type="entry name" value="LRR_dom_sf"/>
</dbReference>
<sequence>MEGENPQKSTIESEFFKIPIEEYEEDMETESAKGKKKEILDLLKNYNKLRSGEEFKEIKDKLHRACRKGDVDLIKIYLSETIKNKTNKLQFKIDSTNRTASLFKVSNDIKEVFVPRTVEHESAEYLITSITGTSEYLRTLNFVEDSAVITIYQDVFPSFSSIKEIYFPTSLKELREGWCFITGHLTKIQISPSNGQFKIVEDKYLIGKSDSNNDEFDTLLFACRDIEEISIPSNIKIISSYAFQFCENLTKVEIPPNSILQTIGEYAFPQLKIKEIYFPASLKELKEGWCCRTDKLTKIQISPSNGQFKIVEDKYLIGKSDQNKDEFDTLLFAFRDIEEISIPSNIKIISSCAFQSCKNLTKVEISSNSNLKIIESCAFSYTNIREIFIPSKVSKICYNAFYLCENLTKVEIPTNSDLQTIGSHAFYSTNIKEIFIPSKVSKICDNAFQNCKNLTKIEIPSNSNLQTIESSAFSYSKIEEIYIPTSLKEFKEGWCYYIKHLNIIQVSPSNGQFKIVEDKYLIGKSDPNKDEFDTLLFACRDIEEISIPSNIKIISSYAFQFCENLTKFAIPPNSSLQTIGEYAFSWSNIKLVFIPFKVSKICKCAFYNCKNLTKVEIPTNSNLQTIERNAFSFSNIKEIIIPSKVIEICGGAFADCKNLTKVEFLTNSNLQTIRSSAFSYSNIKEIFIPSKVSKIYDGAFDNCSNLQIIEISEESKLETFPLLAFDKNSKIIIMIPTSLEKLIH</sequence>
<reference evidence="1 2" key="1">
    <citation type="submission" date="2024-04" db="EMBL/GenBank/DDBJ databases">
        <title>Tritrichomonas musculus Genome.</title>
        <authorList>
            <person name="Alves-Ferreira E."/>
            <person name="Grigg M."/>
            <person name="Lorenzi H."/>
            <person name="Galac M."/>
        </authorList>
    </citation>
    <scope>NUCLEOTIDE SEQUENCE [LARGE SCALE GENOMIC DNA]</scope>
    <source>
        <strain evidence="1 2">EAF2021</strain>
    </source>
</reference>
<evidence type="ECO:0000313" key="2">
    <source>
        <dbReference type="Proteomes" id="UP001470230"/>
    </source>
</evidence>
<proteinExistence type="predicted"/>
<name>A0ABR2HBA7_9EUKA</name>
<evidence type="ECO:0008006" key="3">
    <source>
        <dbReference type="Google" id="ProtNLM"/>
    </source>
</evidence>
<dbReference type="SUPFAM" id="SSF52058">
    <property type="entry name" value="L domain-like"/>
    <property type="match status" value="3"/>
</dbReference>
<dbReference type="Gene3D" id="3.80.10.10">
    <property type="entry name" value="Ribonuclease Inhibitor"/>
    <property type="match status" value="4"/>
</dbReference>
<organism evidence="1 2">
    <name type="scientific">Tritrichomonas musculus</name>
    <dbReference type="NCBI Taxonomy" id="1915356"/>
    <lineage>
        <taxon>Eukaryota</taxon>
        <taxon>Metamonada</taxon>
        <taxon>Parabasalia</taxon>
        <taxon>Tritrichomonadida</taxon>
        <taxon>Tritrichomonadidae</taxon>
        <taxon>Tritrichomonas</taxon>
    </lineage>
</organism>
<accession>A0ABR2HBA7</accession>
<evidence type="ECO:0000313" key="1">
    <source>
        <dbReference type="EMBL" id="KAK8843078.1"/>
    </source>
</evidence>
<protein>
    <recommendedName>
        <fullName evidence="3">Surface antigen BspA-like</fullName>
    </recommendedName>
</protein>
<gene>
    <name evidence="1" type="ORF">M9Y10_025269</name>
</gene>
<comment type="caution">
    <text evidence="1">The sequence shown here is derived from an EMBL/GenBank/DDBJ whole genome shotgun (WGS) entry which is preliminary data.</text>
</comment>
<dbReference type="PANTHER" id="PTHR45661:SF3">
    <property type="entry name" value="IG-LIKE DOMAIN-CONTAINING PROTEIN"/>
    <property type="match status" value="1"/>
</dbReference>
<dbReference type="Pfam" id="PF13306">
    <property type="entry name" value="LRR_5"/>
    <property type="match status" value="4"/>
</dbReference>
<dbReference type="InterPro" id="IPR026906">
    <property type="entry name" value="LRR_5"/>
</dbReference>
<keyword evidence="2" id="KW-1185">Reference proteome</keyword>
<dbReference type="PANTHER" id="PTHR45661">
    <property type="entry name" value="SURFACE ANTIGEN"/>
    <property type="match status" value="1"/>
</dbReference>
<dbReference type="Proteomes" id="UP001470230">
    <property type="component" value="Unassembled WGS sequence"/>
</dbReference>
<dbReference type="InterPro" id="IPR053139">
    <property type="entry name" value="Surface_bspA-like"/>
</dbReference>